<dbReference type="EMBL" id="MU863658">
    <property type="protein sequence ID" value="KAK4098555.1"/>
    <property type="molecule type" value="Genomic_DNA"/>
</dbReference>
<comment type="caution">
    <text evidence="1">The sequence shown here is derived from an EMBL/GenBank/DDBJ whole genome shotgun (WGS) entry which is preliminary data.</text>
</comment>
<accession>A0AAN6PYR6</accession>
<name>A0AAN6PYR6_9PEZI</name>
<evidence type="ECO:0000313" key="2">
    <source>
        <dbReference type="Proteomes" id="UP001305647"/>
    </source>
</evidence>
<reference evidence="1" key="1">
    <citation type="journal article" date="2023" name="Mol. Phylogenet. Evol.">
        <title>Genome-scale phylogeny and comparative genomics of the fungal order Sordariales.</title>
        <authorList>
            <person name="Hensen N."/>
            <person name="Bonometti L."/>
            <person name="Westerberg I."/>
            <person name="Brannstrom I.O."/>
            <person name="Guillou S."/>
            <person name="Cros-Aarteil S."/>
            <person name="Calhoun S."/>
            <person name="Haridas S."/>
            <person name="Kuo A."/>
            <person name="Mondo S."/>
            <person name="Pangilinan J."/>
            <person name="Riley R."/>
            <person name="LaButti K."/>
            <person name="Andreopoulos B."/>
            <person name="Lipzen A."/>
            <person name="Chen C."/>
            <person name="Yan M."/>
            <person name="Daum C."/>
            <person name="Ng V."/>
            <person name="Clum A."/>
            <person name="Steindorff A."/>
            <person name="Ohm R.A."/>
            <person name="Martin F."/>
            <person name="Silar P."/>
            <person name="Natvig D.O."/>
            <person name="Lalanne C."/>
            <person name="Gautier V."/>
            <person name="Ament-Velasquez S.L."/>
            <person name="Kruys A."/>
            <person name="Hutchinson M.I."/>
            <person name="Powell A.J."/>
            <person name="Barry K."/>
            <person name="Miller A.N."/>
            <person name="Grigoriev I.V."/>
            <person name="Debuchy R."/>
            <person name="Gladieux P."/>
            <person name="Hiltunen Thoren M."/>
            <person name="Johannesson H."/>
        </authorList>
    </citation>
    <scope>NUCLEOTIDE SEQUENCE</scope>
    <source>
        <strain evidence="1">CBS 757.83</strain>
    </source>
</reference>
<gene>
    <name evidence="1" type="ORF">N658DRAFT_431937</name>
</gene>
<keyword evidence="2" id="KW-1185">Reference proteome</keyword>
<organism evidence="1 2">
    <name type="scientific">Parathielavia hyrcaniae</name>
    <dbReference type="NCBI Taxonomy" id="113614"/>
    <lineage>
        <taxon>Eukaryota</taxon>
        <taxon>Fungi</taxon>
        <taxon>Dikarya</taxon>
        <taxon>Ascomycota</taxon>
        <taxon>Pezizomycotina</taxon>
        <taxon>Sordariomycetes</taxon>
        <taxon>Sordariomycetidae</taxon>
        <taxon>Sordariales</taxon>
        <taxon>Chaetomiaceae</taxon>
        <taxon>Parathielavia</taxon>
    </lineage>
</organism>
<evidence type="ECO:0000313" key="1">
    <source>
        <dbReference type="EMBL" id="KAK4098555.1"/>
    </source>
</evidence>
<proteinExistence type="predicted"/>
<reference evidence="1" key="2">
    <citation type="submission" date="2023-05" db="EMBL/GenBank/DDBJ databases">
        <authorList>
            <consortium name="Lawrence Berkeley National Laboratory"/>
            <person name="Steindorff A."/>
            <person name="Hensen N."/>
            <person name="Bonometti L."/>
            <person name="Westerberg I."/>
            <person name="Brannstrom I.O."/>
            <person name="Guillou S."/>
            <person name="Cros-Aarteil S."/>
            <person name="Calhoun S."/>
            <person name="Haridas S."/>
            <person name="Kuo A."/>
            <person name="Mondo S."/>
            <person name="Pangilinan J."/>
            <person name="Riley R."/>
            <person name="Labutti K."/>
            <person name="Andreopoulos B."/>
            <person name="Lipzen A."/>
            <person name="Chen C."/>
            <person name="Yanf M."/>
            <person name="Daum C."/>
            <person name="Ng V."/>
            <person name="Clum A."/>
            <person name="Ohm R."/>
            <person name="Martin F."/>
            <person name="Silar P."/>
            <person name="Natvig D."/>
            <person name="Lalanne C."/>
            <person name="Gautier V."/>
            <person name="Ament-Velasquez S.L."/>
            <person name="Kruys A."/>
            <person name="Hutchinson M.I."/>
            <person name="Powell A.J."/>
            <person name="Barry K."/>
            <person name="Miller A.N."/>
            <person name="Grigoriev I.V."/>
            <person name="Debuchy R."/>
            <person name="Gladieux P."/>
            <person name="Thoren M.H."/>
            <person name="Johannesson H."/>
        </authorList>
    </citation>
    <scope>NUCLEOTIDE SEQUENCE</scope>
    <source>
        <strain evidence="1">CBS 757.83</strain>
    </source>
</reference>
<dbReference type="Proteomes" id="UP001305647">
    <property type="component" value="Unassembled WGS sequence"/>
</dbReference>
<protein>
    <submittedName>
        <fullName evidence="1">Uncharacterized protein</fullName>
    </submittedName>
</protein>
<sequence>MPLTIDISDAAIEKTETTHGLHLWGVWTSLFATNCIVCGKAPNRNRVRCRCGDGYYCDNGLRQLLLKDRPGLNHRRALVVHSEVPCLSLVWAEVKGSSLIIDHPSLDKYYKPRTGAAAPWVDLAVINPALDLERFHKIGHGIAMGFASITMDPRYSVDPSQRNTGLQDSHIPSHKLQWPGPLVFFCYGYDISDYVKLNPAHPGNSDRGAEADMTELDIWNELHELRWELNSPGERGTKAGPRGKPDGNRMVWKWKVKDVGTSMHILDVHHYDYSIIIDYFKGSTFNHIPSKLPGSTLAAEAVHVCDPSHPGHWWDDFWKTAPGNSLAEAFSPVREKSFLRREDDLRFTSITLPENPTLALLPMVGALAVGLRWMVKYTMDINPPFRGSLPDTPLHGRLRNLLWAAEFMTTTTKTTLTLRLPGPACDSVVVAPADRATPINPDHVRILLKYLNFTDPLDWSRRGPRGFEAYWNTHASVVMGTSPNALRGPGPYDADDRTREIRENIPEFATGYPSLNREVAHMTLEGLAGEDSDEERAGDIAKVRGMILKVIRLYRDGDTKFVVGRGLY</sequence>
<dbReference type="AlphaFoldDB" id="A0AAN6PYR6"/>